<evidence type="ECO:0000313" key="1">
    <source>
        <dbReference type="EMBL" id="QJS99028.1"/>
    </source>
</evidence>
<dbReference type="Proteomes" id="UP000502665">
    <property type="component" value="Chromosome"/>
</dbReference>
<organism evidence="1 3">
    <name type="scientific">Streptomyces asoensis</name>
    <dbReference type="NCBI Taxonomy" id="249586"/>
    <lineage>
        <taxon>Bacteria</taxon>
        <taxon>Bacillati</taxon>
        <taxon>Actinomycetota</taxon>
        <taxon>Actinomycetes</taxon>
        <taxon>Kitasatosporales</taxon>
        <taxon>Streptomycetaceae</taxon>
        <taxon>Streptomyces</taxon>
    </lineage>
</organism>
<evidence type="ECO:0000313" key="2">
    <source>
        <dbReference type="EMBL" id="QJT06441.1"/>
    </source>
</evidence>
<dbReference type="EMBL" id="CP049838">
    <property type="protein sequence ID" value="QJT06441.1"/>
    <property type="molecule type" value="Genomic_DNA"/>
</dbReference>
<sequence length="52" mass="5607">MRDGLVLLFRLITKQLASADFGPGQGGGLVEGLTELTQVVVDVLFRHACHRA</sequence>
<accession>A0A6M4WFT9</accession>
<reference evidence="1" key="1">
    <citation type="submission" date="2020-03" db="EMBL/GenBank/DDBJ databases">
        <title>Molecular networking-based the target discovery of potent antiproliferative macrolactams: 5/6/7/16 polycyclic ansamycins and glycosylated trienomycin from Streptomyces cacaoi subsp. asoensis.</title>
        <authorList>
            <person name="Liu L.-L."/>
        </authorList>
    </citation>
    <scope>NUCLEOTIDE SEQUENCE [LARGE SCALE GENOMIC DNA]</scope>
    <source>
        <strain evidence="1">H2S5</strain>
    </source>
</reference>
<keyword evidence="3" id="KW-1185">Reference proteome</keyword>
<dbReference type="EMBL" id="CP049838">
    <property type="protein sequence ID" value="QJS99028.1"/>
    <property type="molecule type" value="Genomic_DNA"/>
</dbReference>
<evidence type="ECO:0000313" key="3">
    <source>
        <dbReference type="Proteomes" id="UP000502665"/>
    </source>
</evidence>
<dbReference type="AlphaFoldDB" id="A0A6M4WFT9"/>
<name>A0A6M4WFT9_9ACTN</name>
<protein>
    <submittedName>
        <fullName evidence="1">Uncharacterized protein</fullName>
    </submittedName>
</protein>
<dbReference type="RefSeq" id="WP_171394681.1">
    <property type="nucleotide sequence ID" value="NZ_CP049838.1"/>
</dbReference>
<proteinExistence type="predicted"/>
<gene>
    <name evidence="1" type="ORF">G9272_00640</name>
    <name evidence="2" type="ORF">G9272_44255</name>
</gene>